<reference evidence="1 2" key="1">
    <citation type="submission" date="2023-01" db="EMBL/GenBank/DDBJ databases">
        <title>Genomes from the Australian National Cyanobacteria Reference Collection.</title>
        <authorList>
            <person name="Willis A."/>
            <person name="Lee E.M.F."/>
        </authorList>
    </citation>
    <scope>NUCLEOTIDE SEQUENCE [LARGE SCALE GENOMIC DNA]</scope>
    <source>
        <strain evidence="1 2">CS-549</strain>
    </source>
</reference>
<dbReference type="EMBL" id="JAQMTI010000240">
    <property type="protein sequence ID" value="MDB9443306.1"/>
    <property type="molecule type" value="Genomic_DNA"/>
</dbReference>
<sequence length="143" mass="16545">MINQEIIWGFLAIAEKYPDLKAKLLSTTTPQNFLEIARQHNYIFPIEAFIWILIDIKSSSRVRISIATGEGYITPVISMIPTGQWIWLAEEWGMLAPFSHVKKPEMGFFKSGDIDDEEYFLRQCFLPHGYFNQRLLNSKSPTS</sequence>
<accession>A0ABT4ZW19</accession>
<protein>
    <submittedName>
        <fullName evidence="1">Nif11-like leader peptide family natural product</fullName>
    </submittedName>
</protein>
<keyword evidence="2" id="KW-1185">Reference proteome</keyword>
<proteinExistence type="predicted"/>
<comment type="caution">
    <text evidence="1">The sequence shown here is derived from an EMBL/GenBank/DDBJ whole genome shotgun (WGS) entry which is preliminary data.</text>
</comment>
<organism evidence="1 2">
    <name type="scientific">Sphaerospermopsis kisseleviana CS-549</name>
    <dbReference type="NCBI Taxonomy" id="3021783"/>
    <lineage>
        <taxon>Bacteria</taxon>
        <taxon>Bacillati</taxon>
        <taxon>Cyanobacteriota</taxon>
        <taxon>Cyanophyceae</taxon>
        <taxon>Nostocales</taxon>
        <taxon>Aphanizomenonaceae</taxon>
        <taxon>Sphaerospermopsis</taxon>
        <taxon>Sphaerospermopsis kisseleviana</taxon>
    </lineage>
</organism>
<dbReference type="Proteomes" id="UP001211711">
    <property type="component" value="Unassembled WGS sequence"/>
</dbReference>
<name>A0ABT4ZW19_9CYAN</name>
<gene>
    <name evidence="1" type="ORF">PN497_18365</name>
</gene>
<evidence type="ECO:0000313" key="1">
    <source>
        <dbReference type="EMBL" id="MDB9443306.1"/>
    </source>
</evidence>
<dbReference type="RefSeq" id="WP_096571242.1">
    <property type="nucleotide sequence ID" value="NZ_JAQMTI010000240.1"/>
</dbReference>
<evidence type="ECO:0000313" key="2">
    <source>
        <dbReference type="Proteomes" id="UP001211711"/>
    </source>
</evidence>